<keyword evidence="1" id="KW-0812">Transmembrane</keyword>
<dbReference type="AlphaFoldDB" id="A4GJE5"/>
<reference evidence="2" key="1">
    <citation type="journal article" date="2007" name="Environ. Microbiol.">
        <title>Proteorhodopsin photosystem gene clusters exhibit co-evolutionary trends and shared ancestry among diverse marine microbial phyla.</title>
        <authorList>
            <person name="McCarren J."/>
            <person name="Delong E.F."/>
        </authorList>
    </citation>
    <scope>NUCLEOTIDE SEQUENCE</scope>
</reference>
<evidence type="ECO:0000256" key="1">
    <source>
        <dbReference type="SAM" id="Phobius"/>
    </source>
</evidence>
<proteinExistence type="predicted"/>
<accession>A4GJE5</accession>
<gene>
    <name evidence="2" type="ORF">MBMO_EB0-50A10.0004</name>
</gene>
<sequence length="66" mass="7766">MAKFNEILSDHIAKWNMVWFGLIFWGSVFNAVAKHYEILTSSLLWYSIGLLFGIIAKFRGTWLWKV</sequence>
<feature type="transmembrane region" description="Helical" evidence="1">
    <location>
        <begin position="38"/>
        <end position="56"/>
    </location>
</feature>
<keyword evidence="1" id="KW-0472">Membrane</keyword>
<keyword evidence="1" id="KW-1133">Transmembrane helix</keyword>
<feature type="transmembrane region" description="Helical" evidence="1">
    <location>
        <begin position="12"/>
        <end position="32"/>
    </location>
</feature>
<organism evidence="2">
    <name type="scientific">uncultured marine bacterium EB0_50A10</name>
    <dbReference type="NCBI Taxonomy" id="415440"/>
    <lineage>
        <taxon>Bacteria</taxon>
        <taxon>environmental samples</taxon>
    </lineage>
</organism>
<evidence type="ECO:0000313" key="2">
    <source>
        <dbReference type="EMBL" id="ABL97240.1"/>
    </source>
</evidence>
<dbReference type="EMBL" id="EF107100">
    <property type="protein sequence ID" value="ABL97240.1"/>
    <property type="molecule type" value="Genomic_DNA"/>
</dbReference>
<name>A4GJE5_9BACT</name>
<protein>
    <submittedName>
        <fullName evidence="2">Uncharacterized protein</fullName>
    </submittedName>
</protein>